<dbReference type="PANTHER" id="PTHR42702">
    <property type="entry name" value="NUCLEOTIDE PYROPHOSPHOHYDROLASE"/>
    <property type="match status" value="1"/>
</dbReference>
<accession>A0A0F9IVQ7</accession>
<reference evidence="2" key="1">
    <citation type="journal article" date="2015" name="Nature">
        <title>Complex archaea that bridge the gap between prokaryotes and eukaryotes.</title>
        <authorList>
            <person name="Spang A."/>
            <person name="Saw J.H."/>
            <person name="Jorgensen S.L."/>
            <person name="Zaremba-Niedzwiedzka K."/>
            <person name="Martijn J."/>
            <person name="Lind A.E."/>
            <person name="van Eijk R."/>
            <person name="Schleper C."/>
            <person name="Guy L."/>
            <person name="Ettema T.J."/>
        </authorList>
    </citation>
    <scope>NUCLEOTIDE SEQUENCE</scope>
</reference>
<protein>
    <recommendedName>
        <fullName evidence="1">NTP pyrophosphohydrolase MazG-like domain-containing protein</fullName>
    </recommendedName>
</protein>
<dbReference type="AlphaFoldDB" id="A0A0F9IVQ7"/>
<dbReference type="SUPFAM" id="SSF101386">
    <property type="entry name" value="all-alpha NTP pyrophosphatases"/>
    <property type="match status" value="1"/>
</dbReference>
<dbReference type="InterPro" id="IPR004518">
    <property type="entry name" value="MazG-like_dom"/>
</dbReference>
<feature type="domain" description="NTP pyrophosphohydrolase MazG-like" evidence="1">
    <location>
        <begin position="24"/>
        <end position="77"/>
    </location>
</feature>
<evidence type="ECO:0000259" key="1">
    <source>
        <dbReference type="Pfam" id="PF03819"/>
    </source>
</evidence>
<comment type="caution">
    <text evidence="2">The sequence shown here is derived from an EMBL/GenBank/DDBJ whole genome shotgun (WGS) entry which is preliminary data.</text>
</comment>
<dbReference type="PANTHER" id="PTHR42702:SF1">
    <property type="entry name" value="REGULATORY PROTEIN FOR BETA-LACTAMASE"/>
    <property type="match status" value="1"/>
</dbReference>
<name>A0A0F9IVQ7_9ZZZZ</name>
<organism evidence="2">
    <name type="scientific">marine sediment metagenome</name>
    <dbReference type="NCBI Taxonomy" id="412755"/>
    <lineage>
        <taxon>unclassified sequences</taxon>
        <taxon>metagenomes</taxon>
        <taxon>ecological metagenomes</taxon>
    </lineage>
</organism>
<dbReference type="Pfam" id="PF03819">
    <property type="entry name" value="MazG"/>
    <property type="match status" value="1"/>
</dbReference>
<dbReference type="EMBL" id="LAZR01011477">
    <property type="protein sequence ID" value="KKM61469.1"/>
    <property type="molecule type" value="Genomic_DNA"/>
</dbReference>
<gene>
    <name evidence="2" type="ORF">LCGC14_1531400</name>
</gene>
<sequence>MKISEFQNFIKDLYFKQDKVRGLNSTFIWLIEEIGEFARVLKSDKIDKNKASEELADIFAWTNSLANLLGIDLEFALSNKYPDMCIKCKSNPCICGE</sequence>
<evidence type="ECO:0000313" key="2">
    <source>
        <dbReference type="EMBL" id="KKM61469.1"/>
    </source>
</evidence>
<proteinExistence type="predicted"/>
<dbReference type="Gene3D" id="1.10.287.1080">
    <property type="entry name" value="MazG-like"/>
    <property type="match status" value="1"/>
</dbReference>